<name>A0A0L0FJ83_9EUKA</name>
<feature type="domain" description="Fcf2 pre-rRNA processing C-terminal" evidence="3">
    <location>
        <begin position="4"/>
        <end position="98"/>
    </location>
</feature>
<evidence type="ECO:0000313" key="4">
    <source>
        <dbReference type="EMBL" id="KNC76825.1"/>
    </source>
</evidence>
<dbReference type="GO" id="GO:0006396">
    <property type="term" value="P:RNA processing"/>
    <property type="evidence" value="ECO:0007669"/>
    <property type="project" value="TreeGrafter"/>
</dbReference>
<dbReference type="PANTHER" id="PTHR21686">
    <property type="entry name" value="DEOXYNUCLEOTIDYLTRANSFERASE TERMINAL-INTERACTING PROTEIN 2"/>
    <property type="match status" value="1"/>
</dbReference>
<evidence type="ECO:0000259" key="3">
    <source>
        <dbReference type="Pfam" id="PF08698"/>
    </source>
</evidence>
<dbReference type="Proteomes" id="UP000054560">
    <property type="component" value="Unassembled WGS sequence"/>
</dbReference>
<dbReference type="GO" id="GO:0005730">
    <property type="term" value="C:nucleolus"/>
    <property type="evidence" value="ECO:0007669"/>
    <property type="project" value="UniProtKB-SubCell"/>
</dbReference>
<evidence type="ECO:0000256" key="2">
    <source>
        <dbReference type="ARBA" id="ARBA00023242"/>
    </source>
</evidence>
<dbReference type="InterPro" id="IPR014810">
    <property type="entry name" value="Fcf2_C"/>
</dbReference>
<keyword evidence="2" id="KW-0539">Nucleus</keyword>
<feature type="non-terminal residue" evidence="4">
    <location>
        <position position="1"/>
    </location>
</feature>
<comment type="subcellular location">
    <subcellularLocation>
        <location evidence="1">Nucleus</location>
        <location evidence="1">Nucleolus</location>
    </subcellularLocation>
</comment>
<organism evidence="4 5">
    <name type="scientific">Sphaeroforma arctica JP610</name>
    <dbReference type="NCBI Taxonomy" id="667725"/>
    <lineage>
        <taxon>Eukaryota</taxon>
        <taxon>Ichthyosporea</taxon>
        <taxon>Ichthyophonida</taxon>
        <taxon>Sphaeroforma</taxon>
    </lineage>
</organism>
<dbReference type="Pfam" id="PF08698">
    <property type="entry name" value="Fcf2"/>
    <property type="match status" value="1"/>
</dbReference>
<dbReference type="AlphaFoldDB" id="A0A0L0FJ83"/>
<evidence type="ECO:0000256" key="1">
    <source>
        <dbReference type="ARBA" id="ARBA00004604"/>
    </source>
</evidence>
<dbReference type="OrthoDB" id="427886at2759"/>
<dbReference type="eggNOG" id="KOG3100">
    <property type="taxonomic scope" value="Eukaryota"/>
</dbReference>
<dbReference type="STRING" id="667725.A0A0L0FJ83"/>
<gene>
    <name evidence="4" type="ORF">SARC_10699</name>
</gene>
<dbReference type="GO" id="GO:0003723">
    <property type="term" value="F:RNA binding"/>
    <property type="evidence" value="ECO:0007669"/>
    <property type="project" value="TreeGrafter"/>
</dbReference>
<dbReference type="GeneID" id="25911203"/>
<protein>
    <recommendedName>
        <fullName evidence="3">Fcf2 pre-rRNA processing C-terminal domain-containing protein</fullName>
    </recommendedName>
</protein>
<dbReference type="PANTHER" id="PTHR21686:SF12">
    <property type="entry name" value="DEOXYNUCLEOTIDYLTRANSFERASE TERMINAL-INTERACTING PROTEIN 2"/>
    <property type="match status" value="1"/>
</dbReference>
<dbReference type="RefSeq" id="XP_014150727.1">
    <property type="nucleotide sequence ID" value="XM_014295252.1"/>
</dbReference>
<proteinExistence type="predicted"/>
<dbReference type="InterPro" id="IPR039883">
    <property type="entry name" value="Fcf2/DNTTIP2"/>
</dbReference>
<reference evidence="4 5" key="1">
    <citation type="submission" date="2011-02" db="EMBL/GenBank/DDBJ databases">
        <title>The Genome Sequence of Sphaeroforma arctica JP610.</title>
        <authorList>
            <consortium name="The Broad Institute Genome Sequencing Platform"/>
            <person name="Russ C."/>
            <person name="Cuomo C."/>
            <person name="Young S.K."/>
            <person name="Zeng Q."/>
            <person name="Gargeya S."/>
            <person name="Alvarado L."/>
            <person name="Berlin A."/>
            <person name="Chapman S.B."/>
            <person name="Chen Z."/>
            <person name="Freedman E."/>
            <person name="Gellesch M."/>
            <person name="Goldberg J."/>
            <person name="Griggs A."/>
            <person name="Gujja S."/>
            <person name="Heilman E."/>
            <person name="Heiman D."/>
            <person name="Howarth C."/>
            <person name="Mehta T."/>
            <person name="Neiman D."/>
            <person name="Pearson M."/>
            <person name="Roberts A."/>
            <person name="Saif S."/>
            <person name="Shea T."/>
            <person name="Shenoy N."/>
            <person name="Sisk P."/>
            <person name="Stolte C."/>
            <person name="Sykes S."/>
            <person name="White J."/>
            <person name="Yandava C."/>
            <person name="Burger G."/>
            <person name="Gray M.W."/>
            <person name="Holland P.W.H."/>
            <person name="King N."/>
            <person name="Lang F.B.F."/>
            <person name="Roger A.J."/>
            <person name="Ruiz-Trillo I."/>
            <person name="Haas B."/>
            <person name="Nusbaum C."/>
            <person name="Birren B."/>
        </authorList>
    </citation>
    <scope>NUCLEOTIDE SEQUENCE [LARGE SCALE GENOMIC DNA]</scope>
    <source>
        <strain evidence="4 5">JP610</strain>
    </source>
</reference>
<keyword evidence="5" id="KW-1185">Reference proteome</keyword>
<sequence length="129" mass="14623">KNTQDDAGPGWFGLPATEMTDHLKAELQAIKMRGYIDPKRFYRSNDSHKMPKFFSVGTVVSGEGDRFGNDPTTRPSVKGGLVDELLADDKSKAYFKRKFKEVQAKKLSGGRLHLKQKQKKRAPAWRKNI</sequence>
<dbReference type="EMBL" id="KQ242949">
    <property type="protein sequence ID" value="KNC76825.1"/>
    <property type="molecule type" value="Genomic_DNA"/>
</dbReference>
<evidence type="ECO:0000313" key="5">
    <source>
        <dbReference type="Proteomes" id="UP000054560"/>
    </source>
</evidence>
<accession>A0A0L0FJ83</accession>